<dbReference type="AlphaFoldDB" id="A0A6P3WZD3"/>
<dbReference type="KEGG" id="dqu:106742742"/>
<keyword evidence="3" id="KW-1185">Reference proteome</keyword>
<feature type="domain" description="Vitellogenin" evidence="2">
    <location>
        <begin position="68"/>
        <end position="243"/>
    </location>
</feature>
<dbReference type="InterPro" id="IPR001747">
    <property type="entry name" value="Vitellogenin_N"/>
</dbReference>
<protein>
    <submittedName>
        <fullName evidence="4">Uncharacterized protein LOC106742742</fullName>
    </submittedName>
</protein>
<evidence type="ECO:0000313" key="3">
    <source>
        <dbReference type="Proteomes" id="UP000515204"/>
    </source>
</evidence>
<dbReference type="InterPro" id="IPR015816">
    <property type="entry name" value="Vitellinogen_b-sht_N"/>
</dbReference>
<gene>
    <name evidence="4" type="primary">LOC106742742</name>
</gene>
<dbReference type="Pfam" id="PF01347">
    <property type="entry name" value="Vitellogenin_N"/>
    <property type="match status" value="1"/>
</dbReference>
<accession>A0A6P3WZD3</accession>
<dbReference type="Gene3D" id="2.30.230.10">
    <property type="entry name" value="Lipovitellin, beta-sheet shell regions, chain A"/>
    <property type="match status" value="1"/>
</dbReference>
<evidence type="ECO:0000313" key="4">
    <source>
        <dbReference type="RefSeq" id="XP_014471453.1"/>
    </source>
</evidence>
<evidence type="ECO:0000259" key="2">
    <source>
        <dbReference type="Pfam" id="PF01347"/>
    </source>
</evidence>
<dbReference type="InterPro" id="IPR015819">
    <property type="entry name" value="Lipid_transp_b-sht_shell"/>
</dbReference>
<dbReference type="GO" id="GO:0005319">
    <property type="term" value="F:lipid transporter activity"/>
    <property type="evidence" value="ECO:0007669"/>
    <property type="project" value="InterPro"/>
</dbReference>
<dbReference type="GeneID" id="106742742"/>
<name>A0A6P3WZD3_DINQU</name>
<evidence type="ECO:0000256" key="1">
    <source>
        <dbReference type="ARBA" id="ARBA00022729"/>
    </source>
</evidence>
<dbReference type="OrthoDB" id="7699294at2759"/>
<organism evidence="3 4">
    <name type="scientific">Dinoponera quadriceps</name>
    <name type="common">South American ant</name>
    <dbReference type="NCBI Taxonomy" id="609295"/>
    <lineage>
        <taxon>Eukaryota</taxon>
        <taxon>Metazoa</taxon>
        <taxon>Ecdysozoa</taxon>
        <taxon>Arthropoda</taxon>
        <taxon>Hexapoda</taxon>
        <taxon>Insecta</taxon>
        <taxon>Pterygota</taxon>
        <taxon>Neoptera</taxon>
        <taxon>Endopterygota</taxon>
        <taxon>Hymenoptera</taxon>
        <taxon>Apocrita</taxon>
        <taxon>Aculeata</taxon>
        <taxon>Formicoidea</taxon>
        <taxon>Formicidae</taxon>
        <taxon>Ponerinae</taxon>
        <taxon>Ponerini</taxon>
        <taxon>Dinoponera</taxon>
    </lineage>
</organism>
<dbReference type="SUPFAM" id="SSF56968">
    <property type="entry name" value="Lipovitellin-phosvitin complex, beta-sheet shell regions"/>
    <property type="match status" value="1"/>
</dbReference>
<keyword evidence="1" id="KW-0732">Signal</keyword>
<dbReference type="Proteomes" id="UP000515204">
    <property type="component" value="Unplaced"/>
</dbReference>
<proteinExistence type="predicted"/>
<sequence>MICRTEKYNLMKPLPSNDVPSFGASRPSRHIRLESFDKPGIPFYVLFDKERIVAYGAHVMKNNMALMRMMNVYRMIANLMSLGVDVNTTDNHFTTMENSTVGYCPTKYKIIEHPPWVDNNLSLPLVNVKFHNSNATMITKSRSVDGCKWLASYIFAARFWPEFVPTSSVKEIIDKSQSVMMVSNGTFESMTENSFKFYNKEKKAVGSVVEMVTLKLISVQLDWRLRPTDDKTNKIKLLFSVHNDNEI</sequence>
<dbReference type="RefSeq" id="XP_014471453.1">
    <property type="nucleotide sequence ID" value="XM_014615967.1"/>
</dbReference>
<reference evidence="4" key="1">
    <citation type="submission" date="2025-08" db="UniProtKB">
        <authorList>
            <consortium name="RefSeq"/>
        </authorList>
    </citation>
    <scope>IDENTIFICATION</scope>
</reference>